<comment type="caution">
    <text evidence="1">The sequence shown here is derived from an EMBL/GenBank/DDBJ whole genome shotgun (WGS) entry which is preliminary data.</text>
</comment>
<sequence length="99" mass="11436">MLCYLWDRKQGIEAEREGAKRKQHAQAEKMQLVSTMRFKKAEVGDTVMVPIPLVDRGRAQFNNAKAVVLKVNENGTYLQTWNETRDFETGLRKESVHTL</sequence>
<keyword evidence="2" id="KW-1185">Reference proteome</keyword>
<dbReference type="Proteomes" id="UP000324222">
    <property type="component" value="Unassembled WGS sequence"/>
</dbReference>
<organism evidence="1 2">
    <name type="scientific">Portunus trituberculatus</name>
    <name type="common">Swimming crab</name>
    <name type="synonym">Neptunus trituberculatus</name>
    <dbReference type="NCBI Taxonomy" id="210409"/>
    <lineage>
        <taxon>Eukaryota</taxon>
        <taxon>Metazoa</taxon>
        <taxon>Ecdysozoa</taxon>
        <taxon>Arthropoda</taxon>
        <taxon>Crustacea</taxon>
        <taxon>Multicrustacea</taxon>
        <taxon>Malacostraca</taxon>
        <taxon>Eumalacostraca</taxon>
        <taxon>Eucarida</taxon>
        <taxon>Decapoda</taxon>
        <taxon>Pleocyemata</taxon>
        <taxon>Brachyura</taxon>
        <taxon>Eubrachyura</taxon>
        <taxon>Portunoidea</taxon>
        <taxon>Portunidae</taxon>
        <taxon>Portuninae</taxon>
        <taxon>Portunus</taxon>
    </lineage>
</organism>
<protein>
    <submittedName>
        <fullName evidence="1">Uncharacterized protein</fullName>
    </submittedName>
</protein>
<dbReference type="AlphaFoldDB" id="A0A5B7JUV7"/>
<evidence type="ECO:0000313" key="2">
    <source>
        <dbReference type="Proteomes" id="UP000324222"/>
    </source>
</evidence>
<accession>A0A5B7JUV7</accession>
<proteinExistence type="predicted"/>
<evidence type="ECO:0000313" key="1">
    <source>
        <dbReference type="EMBL" id="MPC96927.1"/>
    </source>
</evidence>
<dbReference type="OrthoDB" id="2499658at2759"/>
<name>A0A5B7JUV7_PORTR</name>
<reference evidence="1 2" key="1">
    <citation type="submission" date="2019-05" db="EMBL/GenBank/DDBJ databases">
        <title>Another draft genome of Portunus trituberculatus and its Hox gene families provides insights of decapod evolution.</title>
        <authorList>
            <person name="Jeong J.-H."/>
            <person name="Song I."/>
            <person name="Kim S."/>
            <person name="Choi T."/>
            <person name="Kim D."/>
            <person name="Ryu S."/>
            <person name="Kim W."/>
        </authorList>
    </citation>
    <scope>NUCLEOTIDE SEQUENCE [LARGE SCALE GENOMIC DNA]</scope>
    <source>
        <tissue evidence="1">Muscle</tissue>
    </source>
</reference>
<gene>
    <name evidence="1" type="ORF">E2C01_092209</name>
</gene>
<dbReference type="EMBL" id="VSRR010107892">
    <property type="protein sequence ID" value="MPC96927.1"/>
    <property type="molecule type" value="Genomic_DNA"/>
</dbReference>